<protein>
    <submittedName>
        <fullName evidence="2">Uncharacterized protein</fullName>
    </submittedName>
</protein>
<reference evidence="2 3" key="1">
    <citation type="submission" date="2018-09" db="EMBL/GenBank/DDBJ databases">
        <title>Genomic investigation of the strawberry pathogen Phytophthora fragariae indicates pathogenicity is determined by transcriptional variation in three key races.</title>
        <authorList>
            <person name="Adams T.M."/>
            <person name="Armitage A.D."/>
            <person name="Sobczyk M.K."/>
            <person name="Bates H.J."/>
            <person name="Dunwell J.M."/>
            <person name="Nellist C.F."/>
            <person name="Harrison R.J."/>
        </authorList>
    </citation>
    <scope>NUCLEOTIDE SEQUENCE [LARGE SCALE GENOMIC DNA]</scope>
    <source>
        <strain evidence="2 3">NOV-77</strain>
    </source>
</reference>
<evidence type="ECO:0000256" key="1">
    <source>
        <dbReference type="SAM" id="MobiDB-lite"/>
    </source>
</evidence>
<organism evidence="2 3">
    <name type="scientific">Phytophthora fragariae</name>
    <dbReference type="NCBI Taxonomy" id="53985"/>
    <lineage>
        <taxon>Eukaryota</taxon>
        <taxon>Sar</taxon>
        <taxon>Stramenopiles</taxon>
        <taxon>Oomycota</taxon>
        <taxon>Peronosporomycetes</taxon>
        <taxon>Peronosporales</taxon>
        <taxon>Peronosporaceae</taxon>
        <taxon>Phytophthora</taxon>
    </lineage>
</organism>
<comment type="caution">
    <text evidence="2">The sequence shown here is derived from an EMBL/GenBank/DDBJ whole genome shotgun (WGS) entry which is preliminary data.</text>
</comment>
<dbReference type="AlphaFoldDB" id="A0A6G0R1E2"/>
<feature type="region of interest" description="Disordered" evidence="1">
    <location>
        <begin position="34"/>
        <end position="54"/>
    </location>
</feature>
<dbReference type="EMBL" id="QXFY01001629">
    <property type="protein sequence ID" value="KAE9313075.1"/>
    <property type="molecule type" value="Genomic_DNA"/>
</dbReference>
<evidence type="ECO:0000313" key="3">
    <source>
        <dbReference type="Proteomes" id="UP000486351"/>
    </source>
</evidence>
<sequence length="54" mass="5459">MKGGPCGPAITTGGAAFAALGGSVVQCTHVQWTGRDTPTDVPQTGRFTPVDVED</sequence>
<gene>
    <name evidence="2" type="ORF">PF008_g19828</name>
</gene>
<dbReference type="Proteomes" id="UP000486351">
    <property type="component" value="Unassembled WGS sequence"/>
</dbReference>
<evidence type="ECO:0000313" key="2">
    <source>
        <dbReference type="EMBL" id="KAE9313075.1"/>
    </source>
</evidence>
<accession>A0A6G0R1E2</accession>
<feature type="compositionally biased region" description="Polar residues" evidence="1">
    <location>
        <begin position="34"/>
        <end position="46"/>
    </location>
</feature>
<proteinExistence type="predicted"/>
<name>A0A6G0R1E2_9STRA</name>